<evidence type="ECO:0000313" key="2">
    <source>
        <dbReference type="EMBL" id="MXU84022.1"/>
    </source>
</evidence>
<sequence>MTKKVTASVAWCLSPVLALETSMKGEMPSRLTGSLVPGRLASMKPGWRSKASRSKTAIAFTLGAVLPSSRRHLRRSAG</sequence>
<accession>A0A6B0TVL6</accession>
<keyword evidence="1" id="KW-0732">Signal</keyword>
<reference evidence="2" key="1">
    <citation type="submission" date="2019-12" db="EMBL/GenBank/DDBJ databases">
        <title>An insight into the sialome of adult female Ixodes ricinus ticks feeding for 6 days.</title>
        <authorList>
            <person name="Perner J."/>
            <person name="Ribeiro J.M.C."/>
        </authorList>
    </citation>
    <scope>NUCLEOTIDE SEQUENCE</scope>
    <source>
        <strain evidence="2">Semi-engorged</strain>
        <tissue evidence="2">Salivary glands</tissue>
    </source>
</reference>
<feature type="chain" id="PRO_5025359760" evidence="1">
    <location>
        <begin position="19"/>
        <end position="78"/>
    </location>
</feature>
<proteinExistence type="predicted"/>
<protein>
    <submittedName>
        <fullName evidence="2">Putative secreted protein</fullName>
    </submittedName>
</protein>
<organism evidence="2">
    <name type="scientific">Ixodes ricinus</name>
    <name type="common">Common tick</name>
    <name type="synonym">Acarus ricinus</name>
    <dbReference type="NCBI Taxonomy" id="34613"/>
    <lineage>
        <taxon>Eukaryota</taxon>
        <taxon>Metazoa</taxon>
        <taxon>Ecdysozoa</taxon>
        <taxon>Arthropoda</taxon>
        <taxon>Chelicerata</taxon>
        <taxon>Arachnida</taxon>
        <taxon>Acari</taxon>
        <taxon>Parasitiformes</taxon>
        <taxon>Ixodida</taxon>
        <taxon>Ixodoidea</taxon>
        <taxon>Ixodidae</taxon>
        <taxon>Ixodinae</taxon>
        <taxon>Ixodes</taxon>
    </lineage>
</organism>
<name>A0A6B0TVL6_IXORI</name>
<dbReference type="AlphaFoldDB" id="A0A6B0TVL6"/>
<evidence type="ECO:0000256" key="1">
    <source>
        <dbReference type="SAM" id="SignalP"/>
    </source>
</evidence>
<feature type="signal peptide" evidence="1">
    <location>
        <begin position="1"/>
        <end position="18"/>
    </location>
</feature>
<dbReference type="EMBL" id="GIFC01001939">
    <property type="protein sequence ID" value="MXU84022.1"/>
    <property type="molecule type" value="Transcribed_RNA"/>
</dbReference>